<feature type="domain" description="Reverse transcriptase" evidence="2">
    <location>
        <begin position="312"/>
        <end position="556"/>
    </location>
</feature>
<dbReference type="InterPro" id="IPR012337">
    <property type="entry name" value="RNaseH-like_sf"/>
</dbReference>
<dbReference type="OrthoDB" id="4842715at2759"/>
<feature type="region of interest" description="Disordered" evidence="1">
    <location>
        <begin position="835"/>
        <end position="854"/>
    </location>
</feature>
<dbReference type="VEuPathDB" id="FungiDB:SI65_10335"/>
<evidence type="ECO:0000259" key="2">
    <source>
        <dbReference type="PROSITE" id="PS50878"/>
    </source>
</evidence>
<dbReference type="CDD" id="cd09276">
    <property type="entry name" value="Rnase_HI_RT_non_LTR"/>
    <property type="match status" value="1"/>
</dbReference>
<keyword evidence="5" id="KW-1185">Reference proteome</keyword>
<evidence type="ECO:0000313" key="4">
    <source>
        <dbReference type="EMBL" id="ODM14255.1"/>
    </source>
</evidence>
<dbReference type="PROSITE" id="PS50879">
    <property type="entry name" value="RNASE_H_1"/>
    <property type="match status" value="1"/>
</dbReference>
<dbReference type="InterPro" id="IPR036397">
    <property type="entry name" value="RNaseH_sf"/>
</dbReference>
<comment type="caution">
    <text evidence="4">The sequence shown here is derived from an EMBL/GenBank/DDBJ whole genome shotgun (WGS) entry which is preliminary data.</text>
</comment>
<name>A0A1E3B005_ASPCR</name>
<dbReference type="STRING" id="573508.A0A1E3B005"/>
<evidence type="ECO:0000259" key="3">
    <source>
        <dbReference type="PROSITE" id="PS50879"/>
    </source>
</evidence>
<evidence type="ECO:0008006" key="6">
    <source>
        <dbReference type="Google" id="ProtNLM"/>
    </source>
</evidence>
<dbReference type="GO" id="GO:0004523">
    <property type="term" value="F:RNA-DNA hybrid ribonuclease activity"/>
    <property type="evidence" value="ECO:0007669"/>
    <property type="project" value="InterPro"/>
</dbReference>
<dbReference type="CDD" id="cd01650">
    <property type="entry name" value="RT_nLTR_like"/>
    <property type="match status" value="1"/>
</dbReference>
<evidence type="ECO:0000313" key="5">
    <source>
        <dbReference type="Proteomes" id="UP000094569"/>
    </source>
</evidence>
<dbReference type="InterPro" id="IPR043502">
    <property type="entry name" value="DNA/RNA_pol_sf"/>
</dbReference>
<protein>
    <recommendedName>
        <fullName evidence="6">Reverse transcriptase domain-containing protein</fullName>
    </recommendedName>
</protein>
<accession>A0A1E3B005</accession>
<evidence type="ECO:0000256" key="1">
    <source>
        <dbReference type="SAM" id="MobiDB-lite"/>
    </source>
</evidence>
<dbReference type="SUPFAM" id="SSF56672">
    <property type="entry name" value="DNA/RNA polymerases"/>
    <property type="match status" value="1"/>
</dbReference>
<sequence length="907" mass="101022">MIDLSWANSALLSLGISSEVATDLPPLADHEPILTTIQWGTNDLPQDTPPFRWSTLNDELFRETIQGETRHVDRVTSTLSPHPSPAQLDELANSITQAISTALEASTKRAYPRPCGHKWWNQDCTRVVKTLRRVARDPTSTPEDIRDAKQALRRVVRHSKRQFWRSKVDEFEEPKDVFNAVKWNRTEGTLPISPLKEGDRLHTSTDDKASYLVRALLQKASCSEDVVLNLEPINNPTLPFPVITEKEIYTAVIKPKNSTPGKDDDKASYLVRALLQKASCAEDVALNLEPINNPTLPFPVITEKEIYTAVIKPKNSTPGKDVLGKGLERLIARRMAWIAIKYKVLHPQQFGALPLRSATDLAAALIHDVEEAWSQGLKASMLTLDVQGAFDAILSGRLIRRLREQGWPINVVQWVASFTQGRTASLRLGNHTSQTYQVPAGLPQGSPISPILFMLYIEPIFKQGPLRTRRGRFGYADDICQLVASPSLEENCTALQHCTEELRQWGAREGLTFDFNKTELQHFTCGTNHSNPTCSIHTSQGSHTVTPPPPWRCNALARHLLEGLGHTCCNKLQLPVSSQSFAMGLRPGGQAKTGPGPGTRALYQTELIHPFPALTGYSEMLSEPPYQYTEPPLFHPSIEKLPSPQWRSSLTRNAPLPDCVLPDWMTAIQFTGAYSEHDPFLAGETFQQWADTCPPLSMYLFTDGSRLSNSDAVAGAGWYGHWGAWKQESTCGHLCLPRHEVFDAEATAAYEGLKAACDSAQAPYTQNLYVLLDNQEVAQQLQGSPRGSSQHTILAFQEVANAWPTRSPRCQAIQPGQVHVHWIPGHAGITGNELANEQAKKGARSTPQTNTPPTKYAWAHRTLREEFWRRFQAFWAENAPQQYQDLSIGLDKRPHELSLPRATLGLS</sequence>
<dbReference type="InterPro" id="IPR002156">
    <property type="entry name" value="RNaseH_domain"/>
</dbReference>
<dbReference type="Pfam" id="PF00075">
    <property type="entry name" value="RNase_H"/>
    <property type="match status" value="1"/>
</dbReference>
<dbReference type="InterPro" id="IPR000477">
    <property type="entry name" value="RT_dom"/>
</dbReference>
<organism evidence="4 5">
    <name type="scientific">Aspergillus cristatus</name>
    <name type="common">Chinese Fuzhuan brick tea-fermentation fungus</name>
    <name type="synonym">Eurotium cristatum</name>
    <dbReference type="NCBI Taxonomy" id="573508"/>
    <lineage>
        <taxon>Eukaryota</taxon>
        <taxon>Fungi</taxon>
        <taxon>Dikarya</taxon>
        <taxon>Ascomycota</taxon>
        <taxon>Pezizomycotina</taxon>
        <taxon>Eurotiomycetes</taxon>
        <taxon>Eurotiomycetidae</taxon>
        <taxon>Eurotiales</taxon>
        <taxon>Aspergillaceae</taxon>
        <taxon>Aspergillus</taxon>
        <taxon>Aspergillus subgen. Aspergillus</taxon>
    </lineage>
</organism>
<dbReference type="PANTHER" id="PTHR33481:SF1">
    <property type="entry name" value="ENDONUCLEASE_EXONUCLEASE_PHOSPHATASE DOMAIN-CONTAINING PROTEIN-RELATED"/>
    <property type="match status" value="1"/>
</dbReference>
<reference evidence="4 5" key="1">
    <citation type="journal article" date="2016" name="BMC Genomics">
        <title>Comparative genomic and transcriptomic analyses of the Fuzhuan brick tea-fermentation fungus Aspergillus cristatus.</title>
        <authorList>
            <person name="Ge Y."/>
            <person name="Wang Y."/>
            <person name="Liu Y."/>
            <person name="Tan Y."/>
            <person name="Ren X."/>
            <person name="Zhang X."/>
            <person name="Hyde K.D."/>
            <person name="Liu Y."/>
            <person name="Liu Z."/>
        </authorList>
    </citation>
    <scope>NUCLEOTIDE SEQUENCE [LARGE SCALE GENOMIC DNA]</scope>
    <source>
        <strain evidence="4 5">GZAAS20.1005</strain>
    </source>
</reference>
<dbReference type="Proteomes" id="UP000094569">
    <property type="component" value="Unassembled WGS sequence"/>
</dbReference>
<gene>
    <name evidence="4" type="ORF">SI65_10335</name>
</gene>
<dbReference type="AlphaFoldDB" id="A0A1E3B005"/>
<dbReference type="SUPFAM" id="SSF53098">
    <property type="entry name" value="Ribonuclease H-like"/>
    <property type="match status" value="1"/>
</dbReference>
<dbReference type="PROSITE" id="PS50878">
    <property type="entry name" value="RT_POL"/>
    <property type="match status" value="1"/>
</dbReference>
<dbReference type="GO" id="GO:0003676">
    <property type="term" value="F:nucleic acid binding"/>
    <property type="evidence" value="ECO:0007669"/>
    <property type="project" value="InterPro"/>
</dbReference>
<dbReference type="EMBL" id="JXNT01000032">
    <property type="protein sequence ID" value="ODM14255.1"/>
    <property type="molecule type" value="Genomic_DNA"/>
</dbReference>
<proteinExistence type="predicted"/>
<dbReference type="Gene3D" id="3.30.420.10">
    <property type="entry name" value="Ribonuclease H-like superfamily/Ribonuclease H"/>
    <property type="match status" value="1"/>
</dbReference>
<dbReference type="PANTHER" id="PTHR33481">
    <property type="entry name" value="REVERSE TRANSCRIPTASE"/>
    <property type="match status" value="1"/>
</dbReference>
<dbReference type="Pfam" id="PF00078">
    <property type="entry name" value="RVT_1"/>
    <property type="match status" value="1"/>
</dbReference>
<feature type="domain" description="RNase H type-1" evidence="3">
    <location>
        <begin position="694"/>
        <end position="844"/>
    </location>
</feature>